<feature type="coiled-coil region" evidence="2">
    <location>
        <begin position="187"/>
        <end position="228"/>
    </location>
</feature>
<dbReference type="PANTHER" id="PTHR15885:SF1">
    <property type="entry name" value="COILED-COIL DOMAIN-CONTAINING PROTEIN 174"/>
    <property type="match status" value="1"/>
</dbReference>
<sequence>IKYIYKIMQSGLFDLKAELIRKEEQLVSKKQNVPAEKSNKTFSKISALTGKQKKKLKNDVSVSLTSDKEIDDESAALFEKARAKLEAKSRLYEKMHSGEMEDLENIYGETTFLVDFHKKSEDEKNKDGKKKFETKGSYALFEADEENRERLREKWAREQQEILDGPVHYENIKFDEVRNLGTGYFAFSKDEQTRKEQLEELNKLRENTKNIQNKKEILNNKRKALLEDRLAKVRQKKLGKIDIETNIDQNESNNKKLTLDQTNLSDVSKSNELESNTADINTFIQECRKQTKMTREWDKGKHETYVEQTFVKPSISYEKIIHARRQDRNEDFAPPNFY</sequence>
<proteinExistence type="evidence at transcript level"/>
<protein>
    <submittedName>
        <fullName evidence="3">Uncharacterized protein C3orf19</fullName>
    </submittedName>
</protein>
<feature type="non-terminal residue" evidence="3">
    <location>
        <position position="1"/>
    </location>
</feature>
<dbReference type="EMBL" id="HAAD01003148">
    <property type="protein sequence ID" value="CDG69380.1"/>
    <property type="molecule type" value="mRNA"/>
</dbReference>
<dbReference type="InterPro" id="IPR025066">
    <property type="entry name" value="CCDC174-like"/>
</dbReference>
<gene>
    <name evidence="3" type="primary">C3orf19</name>
</gene>
<evidence type="ECO:0000256" key="2">
    <source>
        <dbReference type="SAM" id="Coils"/>
    </source>
</evidence>
<evidence type="ECO:0000256" key="1">
    <source>
        <dbReference type="ARBA" id="ARBA00023054"/>
    </source>
</evidence>
<dbReference type="OrthoDB" id="333551at2759"/>
<dbReference type="GO" id="GO:0005634">
    <property type="term" value="C:nucleus"/>
    <property type="evidence" value="ECO:0007669"/>
    <property type="project" value="TreeGrafter"/>
</dbReference>
<name>T2MBU3_HYDVU</name>
<dbReference type="Pfam" id="PF13300">
    <property type="entry name" value="DUF4078"/>
    <property type="match status" value="1"/>
</dbReference>
<evidence type="ECO:0000313" key="3">
    <source>
        <dbReference type="EMBL" id="CDG69380.1"/>
    </source>
</evidence>
<accession>T2MBU3</accession>
<dbReference type="PANTHER" id="PTHR15885">
    <property type="entry name" value="COILED-COIL DOMAIN-CONTAINING PROTEIN 174"/>
    <property type="match status" value="1"/>
</dbReference>
<organism evidence="3">
    <name type="scientific">Hydra vulgaris</name>
    <name type="common">Hydra</name>
    <name type="synonym">Hydra attenuata</name>
    <dbReference type="NCBI Taxonomy" id="6087"/>
    <lineage>
        <taxon>Eukaryota</taxon>
        <taxon>Metazoa</taxon>
        <taxon>Cnidaria</taxon>
        <taxon>Hydrozoa</taxon>
        <taxon>Hydroidolina</taxon>
        <taxon>Anthoathecata</taxon>
        <taxon>Aplanulata</taxon>
        <taxon>Hydridae</taxon>
        <taxon>Hydra</taxon>
    </lineage>
</organism>
<dbReference type="AlphaFoldDB" id="T2MBU3"/>
<keyword evidence="1 2" id="KW-0175">Coiled coil</keyword>
<reference evidence="3" key="1">
    <citation type="journal article" date="2013" name="Genome Biol. Evol.">
        <title>Punctuated emergences of genetic and phenotypic innovations in eumetazoan, bilaterian, euteleostome, and hominidae ancestors.</title>
        <authorList>
            <person name="Wenger Y."/>
            <person name="Galliot B."/>
        </authorList>
    </citation>
    <scope>NUCLEOTIDE SEQUENCE</scope>
    <source>
        <tissue evidence="3">Whole animals</tissue>
    </source>
</reference>